<evidence type="ECO:0000256" key="1">
    <source>
        <dbReference type="SAM" id="MobiDB-lite"/>
    </source>
</evidence>
<reference evidence="3 4" key="1">
    <citation type="journal article" date="2014" name="BMC Genomics">
        <title>Comparative genomics of the major fungal agents of human and animal Sporotrichosis: Sporothrix schenckii and Sporothrix brasiliensis.</title>
        <authorList>
            <person name="Teixeira M.M."/>
            <person name="de Almeida L.G."/>
            <person name="Kubitschek-Barreira P."/>
            <person name="Alves F.L."/>
            <person name="Kioshima E.S."/>
            <person name="Abadio A.K."/>
            <person name="Fernandes L."/>
            <person name="Derengowski L.S."/>
            <person name="Ferreira K.S."/>
            <person name="Souza R.C."/>
            <person name="Ruiz J.C."/>
            <person name="de Andrade N.C."/>
            <person name="Paes H.C."/>
            <person name="Nicola A.M."/>
            <person name="Albuquerque P."/>
            <person name="Gerber A.L."/>
            <person name="Martins V.P."/>
            <person name="Peconick L.D."/>
            <person name="Neto A.V."/>
            <person name="Chaucanez C.B."/>
            <person name="Silva P.A."/>
            <person name="Cunha O.L."/>
            <person name="de Oliveira F.F."/>
            <person name="dos Santos T.C."/>
            <person name="Barros A.L."/>
            <person name="Soares M.A."/>
            <person name="de Oliveira L.M."/>
            <person name="Marini M.M."/>
            <person name="Villalobos-Duno H."/>
            <person name="Cunha M.M."/>
            <person name="de Hoog S."/>
            <person name="da Silveira J.F."/>
            <person name="Henrissat B."/>
            <person name="Nino-Vega G.A."/>
            <person name="Cisalpino P.S."/>
            <person name="Mora-Montes H.M."/>
            <person name="Almeida S.R."/>
            <person name="Stajich J.E."/>
            <person name="Lopes-Bezerra L.M."/>
            <person name="Vasconcelos A.T."/>
            <person name="Felipe M.S."/>
        </authorList>
    </citation>
    <scope>NUCLEOTIDE SEQUENCE [LARGE SCALE GENOMIC DNA]</scope>
    <source>
        <strain evidence="3 4">1099-18</strain>
    </source>
</reference>
<dbReference type="AlphaFoldDB" id="A0A0F2M8M2"/>
<protein>
    <recommendedName>
        <fullName evidence="5">Protein kinase domain-containing protein</fullName>
    </recommendedName>
</protein>
<feature type="region of interest" description="Disordered" evidence="1">
    <location>
        <begin position="18"/>
        <end position="62"/>
    </location>
</feature>
<keyword evidence="2" id="KW-1133">Transmembrane helix</keyword>
<feature type="compositionally biased region" description="Basic and acidic residues" evidence="1">
    <location>
        <begin position="18"/>
        <end position="30"/>
    </location>
</feature>
<evidence type="ECO:0000256" key="2">
    <source>
        <dbReference type="SAM" id="Phobius"/>
    </source>
</evidence>
<dbReference type="Proteomes" id="UP000033710">
    <property type="component" value="Unassembled WGS sequence"/>
</dbReference>
<dbReference type="VEuPathDB" id="FungiDB:SPSK_09807"/>
<gene>
    <name evidence="3" type="ORF">SPSK_09807</name>
</gene>
<keyword evidence="2" id="KW-0472">Membrane</keyword>
<reference evidence="3 4" key="2">
    <citation type="journal article" date="2015" name="Eukaryot. Cell">
        <title>Asexual propagation of a virulent clone complex in a human and feline outbreak of sporotrichosis.</title>
        <authorList>
            <person name="Teixeira Mde M."/>
            <person name="Rodrigues A.M."/>
            <person name="Tsui C.K."/>
            <person name="de Almeida L.G."/>
            <person name="Van Diepeningen A.D."/>
            <person name="van den Ende B.G."/>
            <person name="Fernandes G.F."/>
            <person name="Kano R."/>
            <person name="Hamelin R.C."/>
            <person name="Lopes-Bezerra L.M."/>
            <person name="Vasconcelos A.T."/>
            <person name="de Hoog S."/>
            <person name="de Camargo Z.P."/>
            <person name="Felipe M.S."/>
        </authorList>
    </citation>
    <scope>NUCLEOTIDE SEQUENCE [LARGE SCALE GENOMIC DNA]</scope>
    <source>
        <strain evidence="3 4">1099-18</strain>
    </source>
</reference>
<dbReference type="GeneID" id="27671654"/>
<name>A0A0F2M8M2_SPOSC</name>
<dbReference type="SUPFAM" id="SSF56112">
    <property type="entry name" value="Protein kinase-like (PK-like)"/>
    <property type="match status" value="1"/>
</dbReference>
<accession>A0A0F2M8M2</accession>
<dbReference type="OrthoDB" id="1738954at2759"/>
<organism evidence="3 4">
    <name type="scientific">Sporothrix schenckii 1099-18</name>
    <dbReference type="NCBI Taxonomy" id="1397361"/>
    <lineage>
        <taxon>Eukaryota</taxon>
        <taxon>Fungi</taxon>
        <taxon>Dikarya</taxon>
        <taxon>Ascomycota</taxon>
        <taxon>Pezizomycotina</taxon>
        <taxon>Sordariomycetes</taxon>
        <taxon>Sordariomycetidae</taxon>
        <taxon>Ophiostomatales</taxon>
        <taxon>Ophiostomataceae</taxon>
        <taxon>Sporothrix</taxon>
    </lineage>
</organism>
<evidence type="ECO:0008006" key="5">
    <source>
        <dbReference type="Google" id="ProtNLM"/>
    </source>
</evidence>
<evidence type="ECO:0000313" key="4">
    <source>
        <dbReference type="Proteomes" id="UP000033710"/>
    </source>
</evidence>
<dbReference type="KEGG" id="ssck:SPSK_09807"/>
<dbReference type="RefSeq" id="XP_016588653.1">
    <property type="nucleotide sequence ID" value="XM_016736377.1"/>
</dbReference>
<dbReference type="Gene3D" id="3.30.200.20">
    <property type="entry name" value="Phosphorylase Kinase, domain 1"/>
    <property type="match status" value="1"/>
</dbReference>
<feature type="transmembrane region" description="Helical" evidence="2">
    <location>
        <begin position="161"/>
        <end position="182"/>
    </location>
</feature>
<proteinExistence type="predicted"/>
<comment type="caution">
    <text evidence="3">The sequence shown here is derived from an EMBL/GenBank/DDBJ whole genome shotgun (WGS) entry which is preliminary data.</text>
</comment>
<keyword evidence="2" id="KW-0812">Transmembrane</keyword>
<feature type="compositionally biased region" description="Low complexity" evidence="1">
    <location>
        <begin position="35"/>
        <end position="52"/>
    </location>
</feature>
<evidence type="ECO:0000313" key="3">
    <source>
        <dbReference type="EMBL" id="KJR85977.1"/>
    </source>
</evidence>
<dbReference type="EMBL" id="AXCR01000007">
    <property type="protein sequence ID" value="KJR85977.1"/>
    <property type="molecule type" value="Genomic_DNA"/>
</dbReference>
<dbReference type="InterPro" id="IPR011009">
    <property type="entry name" value="Kinase-like_dom_sf"/>
</dbReference>
<sequence>MSTIQQLKNFIRHGKQARVVDETTARKEPSSRNSPPQQLSPTLATTTQQPTTHHAVSDPGRTTRTVPAAVLDEEPEMAPITKTKSRRVADDEIAKLVAEEREGRSRFPRYPGLERWELIEKMGDGAFSNVYRARDRTGAYPDDVAIKVVRKYEMNATQVRAFFDCSVAFSFSFLFWFFVSLARASCARGSRICVPCICLAAS</sequence>